<accession>A0ABM8QVH0</accession>
<dbReference type="EMBL" id="CAJNBJ010000001">
    <property type="protein sequence ID" value="CAE6717522.1"/>
    <property type="molecule type" value="Genomic_DNA"/>
</dbReference>
<reference evidence="1 2" key="1">
    <citation type="submission" date="2021-02" db="EMBL/GenBank/DDBJ databases">
        <authorList>
            <person name="Han P."/>
        </authorList>
    </citation>
    <scope>NUCLEOTIDE SEQUENCE [LARGE SCALE GENOMIC DNA]</scope>
    <source>
        <strain evidence="1">Candidatus Nitrospira sp. ZN2</strain>
    </source>
</reference>
<organism evidence="1 2">
    <name type="scientific">Nitrospira defluvii</name>
    <dbReference type="NCBI Taxonomy" id="330214"/>
    <lineage>
        <taxon>Bacteria</taxon>
        <taxon>Pseudomonadati</taxon>
        <taxon>Nitrospirota</taxon>
        <taxon>Nitrospiria</taxon>
        <taxon>Nitrospirales</taxon>
        <taxon>Nitrospiraceae</taxon>
        <taxon>Nitrospira</taxon>
    </lineage>
</organism>
<proteinExistence type="predicted"/>
<evidence type="ECO:0000313" key="2">
    <source>
        <dbReference type="Proteomes" id="UP000675880"/>
    </source>
</evidence>
<protein>
    <submittedName>
        <fullName evidence="1">Uncharacterized protein</fullName>
    </submittedName>
</protein>
<name>A0ABM8QVH0_9BACT</name>
<evidence type="ECO:0000313" key="1">
    <source>
        <dbReference type="EMBL" id="CAE6717522.1"/>
    </source>
</evidence>
<sequence length="60" mass="6315">MFLSRLTRGVDFSHGRTSEDRLANPSPGPSGAADGFGGCCILGLFFLPPGRTGCRGWGEE</sequence>
<keyword evidence="2" id="KW-1185">Reference proteome</keyword>
<gene>
    <name evidence="1" type="ORF">NSPZN2_11527</name>
</gene>
<dbReference type="Proteomes" id="UP000675880">
    <property type="component" value="Unassembled WGS sequence"/>
</dbReference>
<comment type="caution">
    <text evidence="1">The sequence shown here is derived from an EMBL/GenBank/DDBJ whole genome shotgun (WGS) entry which is preliminary data.</text>
</comment>